<evidence type="ECO:0000313" key="2">
    <source>
        <dbReference type="EMBL" id="ARX88851.1"/>
    </source>
</evidence>
<protein>
    <submittedName>
        <fullName evidence="2">Uncharacterized protein</fullName>
    </submittedName>
</protein>
<dbReference type="EMBL" id="CP021748">
    <property type="protein sequence ID" value="ARX88851.1"/>
    <property type="molecule type" value="Genomic_DNA"/>
</dbReference>
<gene>
    <name evidence="2" type="ORF">SMD44_08338</name>
</gene>
<evidence type="ECO:0000313" key="3">
    <source>
        <dbReference type="Proteomes" id="UP000195880"/>
    </source>
</evidence>
<evidence type="ECO:0000256" key="1">
    <source>
        <dbReference type="SAM" id="MobiDB-lite"/>
    </source>
</evidence>
<name>A0A1Z1WQX1_9ACTN</name>
<dbReference type="KEGG" id="salf:SMD44_08338"/>
<accession>A0A1Z1WQX1</accession>
<reference evidence="2 3" key="1">
    <citation type="submission" date="2017-05" db="EMBL/GenBank/DDBJ databases">
        <title>Streptomyces alboflavus Genome sequencing and assembly.</title>
        <authorList>
            <person name="Wang Y."/>
            <person name="Du B."/>
            <person name="Ding Y."/>
            <person name="Liu H."/>
            <person name="Hou Q."/>
            <person name="Liu K."/>
            <person name="Wang C."/>
            <person name="Yao L."/>
        </authorList>
    </citation>
    <scope>NUCLEOTIDE SEQUENCE [LARGE SCALE GENOMIC DNA]</scope>
    <source>
        <strain evidence="2 3">MDJK44</strain>
    </source>
</reference>
<dbReference type="AlphaFoldDB" id="A0A1Z1WQX1"/>
<feature type="compositionally biased region" description="Low complexity" evidence="1">
    <location>
        <begin position="7"/>
        <end position="20"/>
    </location>
</feature>
<dbReference type="Proteomes" id="UP000195880">
    <property type="component" value="Chromosome"/>
</dbReference>
<keyword evidence="3" id="KW-1185">Reference proteome</keyword>
<proteinExistence type="predicted"/>
<sequence length="160" mass="17515">MSASPTRESSASARSLASARGLRSAETGASVMFSRTVRCGNRLKFWKTKPMRVRWRRTSRSLSSYSLSPRRRVADQLPVDADRAAVQLLQVVDGAQERGLAGAGRADDHGDLTGAHLQVDAAQHLVGAEVLVDAADVHHHGVRAHRFSRWVLRDVRARVA</sequence>
<dbReference type="AntiFam" id="ANF00095">
    <property type="entry name" value="Shadow ORF (opposite ABC transporters)"/>
</dbReference>
<organism evidence="2 3">
    <name type="scientific">Streptomyces alboflavus</name>
    <dbReference type="NCBI Taxonomy" id="67267"/>
    <lineage>
        <taxon>Bacteria</taxon>
        <taxon>Bacillati</taxon>
        <taxon>Actinomycetota</taxon>
        <taxon>Actinomycetes</taxon>
        <taxon>Kitasatosporales</taxon>
        <taxon>Streptomycetaceae</taxon>
        <taxon>Streptomyces</taxon>
    </lineage>
</organism>
<feature type="region of interest" description="Disordered" evidence="1">
    <location>
        <begin position="1"/>
        <end position="20"/>
    </location>
</feature>